<reference evidence="3" key="1">
    <citation type="journal article" date="2019" name="Int. J. Syst. Evol. Microbiol.">
        <title>The Global Catalogue of Microorganisms (GCM) 10K type strain sequencing project: providing services to taxonomists for standard genome sequencing and annotation.</title>
        <authorList>
            <consortium name="The Broad Institute Genomics Platform"/>
            <consortium name="The Broad Institute Genome Sequencing Center for Infectious Disease"/>
            <person name="Wu L."/>
            <person name="Ma J."/>
        </authorList>
    </citation>
    <scope>NUCLEOTIDE SEQUENCE [LARGE SCALE GENOMIC DNA]</scope>
    <source>
        <strain evidence="3">CGMCC 4.1622</strain>
    </source>
</reference>
<protein>
    <recommendedName>
        <fullName evidence="4">HEAT repeat domain-containing protein</fullName>
    </recommendedName>
</protein>
<dbReference type="EMBL" id="JBHSOC010000154">
    <property type="protein sequence ID" value="MFC5647322.1"/>
    <property type="molecule type" value="Genomic_DNA"/>
</dbReference>
<organism evidence="2 3">
    <name type="scientific">Kitasatospora cinereorecta</name>
    <dbReference type="NCBI Taxonomy" id="285560"/>
    <lineage>
        <taxon>Bacteria</taxon>
        <taxon>Bacillati</taxon>
        <taxon>Actinomycetota</taxon>
        <taxon>Actinomycetes</taxon>
        <taxon>Kitasatosporales</taxon>
        <taxon>Streptomycetaceae</taxon>
        <taxon>Kitasatospora</taxon>
    </lineage>
</organism>
<proteinExistence type="predicted"/>
<evidence type="ECO:0000313" key="2">
    <source>
        <dbReference type="EMBL" id="MFC5647322.1"/>
    </source>
</evidence>
<gene>
    <name evidence="2" type="ORF">ACFPZF_39045</name>
</gene>
<dbReference type="InterPro" id="IPR016024">
    <property type="entry name" value="ARM-type_fold"/>
</dbReference>
<dbReference type="RefSeq" id="WP_346148172.1">
    <property type="nucleotide sequence ID" value="NZ_BAAAUA010000045.1"/>
</dbReference>
<comment type="caution">
    <text evidence="2">The sequence shown here is derived from an EMBL/GenBank/DDBJ whole genome shotgun (WGS) entry which is preliminary data.</text>
</comment>
<evidence type="ECO:0000256" key="1">
    <source>
        <dbReference type="SAM" id="MobiDB-lite"/>
    </source>
</evidence>
<evidence type="ECO:0008006" key="4">
    <source>
        <dbReference type="Google" id="ProtNLM"/>
    </source>
</evidence>
<dbReference type="SUPFAM" id="SSF48371">
    <property type="entry name" value="ARM repeat"/>
    <property type="match status" value="1"/>
</dbReference>
<dbReference type="Proteomes" id="UP001596066">
    <property type="component" value="Unassembled WGS sequence"/>
</dbReference>
<feature type="region of interest" description="Disordered" evidence="1">
    <location>
        <begin position="275"/>
        <end position="301"/>
    </location>
</feature>
<keyword evidence="3" id="KW-1185">Reference proteome</keyword>
<sequence length="482" mass="52670">MISDDAARRLESLPPTAREVLAGTDWSVLRHACTGMHGVPDTPEILLGLLDDDLERRVRAVRDLYGLVLHQETIYGATGPAARYVAAILGDPRARAEADWEHRAGRRSLRAELLDWLGWFADTASYAPEDGPGAAEDIVASQAVRPAVYADVSAFFDNPDLRVREAALAAAGLLLAAPELAHRIPQIAPAVYQVLAASADSRHRSIARHCLQAWGEDISELLAEEEERRRAEREAVSVLEDPWADPQVLEDARRWLAEHPEDTADRAWSVRRRADGLESAQGPGLAGLQDPQQPKAEQPAFGVRQEPAANGWAVAKDEDRARWVFTPFVGLGPLHFGMSPQEVVAALGVGATTSRWQHPPGGEPRHEEDHFPALGVSVYYAGSRPRLACVAVDARTGPQVTLEGAPLVGRVPSELEQWLLDRGAREGGVLYTHAADPGSQKLGLVLRAQRVGDAVLTRPLFMRHDWVVATWDHVPGTEWSTF</sequence>
<evidence type="ECO:0000313" key="3">
    <source>
        <dbReference type="Proteomes" id="UP001596066"/>
    </source>
</evidence>
<dbReference type="InterPro" id="IPR011989">
    <property type="entry name" value="ARM-like"/>
</dbReference>
<dbReference type="Gene3D" id="1.25.10.10">
    <property type="entry name" value="Leucine-rich Repeat Variant"/>
    <property type="match status" value="1"/>
</dbReference>
<name>A0ABW0VN75_9ACTN</name>
<accession>A0ABW0VN75</accession>